<proteinExistence type="predicted"/>
<dbReference type="EMBL" id="QJKI01000007">
    <property type="protein sequence ID" value="PXX79269.1"/>
    <property type="molecule type" value="Genomic_DNA"/>
</dbReference>
<dbReference type="PANTHER" id="PTHR22916">
    <property type="entry name" value="GLYCOSYLTRANSFERASE"/>
    <property type="match status" value="1"/>
</dbReference>
<dbReference type="InterPro" id="IPR001173">
    <property type="entry name" value="Glyco_trans_2-like"/>
</dbReference>
<name>A0A318KNG1_9NEIS</name>
<feature type="domain" description="Glycosyltransferase 2-like" evidence="1">
    <location>
        <begin position="14"/>
        <end position="173"/>
    </location>
</feature>
<dbReference type="AlphaFoldDB" id="A0A318KNG1"/>
<dbReference type="Proteomes" id="UP000247555">
    <property type="component" value="Unassembled WGS sequence"/>
</dbReference>
<organism evidence="2 3">
    <name type="scientific">Rivihabitans pingtungensis</name>
    <dbReference type="NCBI Taxonomy" id="1054498"/>
    <lineage>
        <taxon>Bacteria</taxon>
        <taxon>Pseudomonadati</taxon>
        <taxon>Pseudomonadota</taxon>
        <taxon>Betaproteobacteria</taxon>
        <taxon>Neisseriales</taxon>
        <taxon>Aquaspirillaceae</taxon>
        <taxon>Rivihabitans</taxon>
    </lineage>
</organism>
<dbReference type="PANTHER" id="PTHR22916:SF3">
    <property type="entry name" value="UDP-GLCNAC:BETAGAL BETA-1,3-N-ACETYLGLUCOSAMINYLTRANSFERASE-LIKE PROTEIN 1"/>
    <property type="match status" value="1"/>
</dbReference>
<keyword evidence="2" id="KW-0808">Transferase</keyword>
<comment type="caution">
    <text evidence="2">The sequence shown here is derived from an EMBL/GenBank/DDBJ whole genome shotgun (WGS) entry which is preliminary data.</text>
</comment>
<evidence type="ECO:0000313" key="2">
    <source>
        <dbReference type="EMBL" id="PXX79269.1"/>
    </source>
</evidence>
<sequence length="303" mass="34334">MPATLNDASLPLVSIGIVTYNQKDFLRECIESTLAQDYPHLEIVVADDGSKDGTHEMLRDYQARYPGKFVLRLAERNQGITANSNAAHFACTGKYIAWMGGDDLLLPGKIRRQVEFMEAHPDCTLCYHNLDVFQSDTDQTLFLFNARFHPEGDVRTAIRHGTFNGACSTMVRRDKTPARGFNPAIPMASDWLYWVETLHHGGSVRYLDEVLGRYRRHGGNVTASGQHRLAQTHVDHLSSCQYILALDIDYLDDVMHAYSQKLLALRQHAHFAKFAWYSFVLSPSLKGAVRLLLYYISLGKIRK</sequence>
<evidence type="ECO:0000259" key="1">
    <source>
        <dbReference type="Pfam" id="PF00535"/>
    </source>
</evidence>
<keyword evidence="3" id="KW-1185">Reference proteome</keyword>
<dbReference type="RefSeq" id="WP_211309323.1">
    <property type="nucleotide sequence ID" value="NZ_DAIPEO010000049.1"/>
</dbReference>
<gene>
    <name evidence="2" type="ORF">DFR34_10718</name>
</gene>
<dbReference type="Pfam" id="PF00535">
    <property type="entry name" value="Glycos_transf_2"/>
    <property type="match status" value="1"/>
</dbReference>
<accession>A0A318KNG1</accession>
<protein>
    <submittedName>
        <fullName evidence="2">Glycosyltransferase involved in cell wall biosynthesis</fullName>
    </submittedName>
</protein>
<dbReference type="Gene3D" id="3.90.550.10">
    <property type="entry name" value="Spore Coat Polysaccharide Biosynthesis Protein SpsA, Chain A"/>
    <property type="match status" value="1"/>
</dbReference>
<reference evidence="2 3" key="1">
    <citation type="submission" date="2018-05" db="EMBL/GenBank/DDBJ databases">
        <title>Genomic Encyclopedia of Type Strains, Phase IV (KMG-IV): sequencing the most valuable type-strain genomes for metagenomic binning, comparative biology and taxonomic classification.</title>
        <authorList>
            <person name="Goeker M."/>
        </authorList>
    </citation>
    <scope>NUCLEOTIDE SEQUENCE [LARGE SCALE GENOMIC DNA]</scope>
    <source>
        <strain evidence="2 3">DSM 29661</strain>
    </source>
</reference>
<dbReference type="InterPro" id="IPR029044">
    <property type="entry name" value="Nucleotide-diphossugar_trans"/>
</dbReference>
<dbReference type="GO" id="GO:0016758">
    <property type="term" value="F:hexosyltransferase activity"/>
    <property type="evidence" value="ECO:0007669"/>
    <property type="project" value="UniProtKB-ARBA"/>
</dbReference>
<dbReference type="SUPFAM" id="SSF53448">
    <property type="entry name" value="Nucleotide-diphospho-sugar transferases"/>
    <property type="match status" value="1"/>
</dbReference>
<evidence type="ECO:0000313" key="3">
    <source>
        <dbReference type="Proteomes" id="UP000247555"/>
    </source>
</evidence>